<reference evidence="1 2" key="2">
    <citation type="submission" date="2020-02" db="EMBL/GenBank/DDBJ databases">
        <title>Erythrobacter dongmakensis sp. nov., isolated from a tidal mudflat.</title>
        <authorList>
            <person name="Kim I.S."/>
        </authorList>
    </citation>
    <scope>NUCLEOTIDE SEQUENCE [LARGE SCALE GENOMIC DNA]</scope>
    <source>
        <strain evidence="1 2">GH3-10</strain>
    </source>
</reference>
<sequence length="154" mass="16991">MADRNPVDLGTGRDDVQLRFRSDEQAGIAAVTVDSFLDQPDAEAVRIEPGDNALDLLPHLSRLRLVEVNFPAFTDGRGYSSARTLREHGYTGELRAVGDVLVDQLRFMRRCGFDAFAPDAPINEADAAAALERFDHVYQPAADEAVPIWTLRHG</sequence>
<reference evidence="1 2" key="1">
    <citation type="submission" date="2019-12" db="EMBL/GenBank/DDBJ databases">
        <authorList>
            <person name="Lee S.D."/>
        </authorList>
    </citation>
    <scope>NUCLEOTIDE SEQUENCE [LARGE SCALE GENOMIC DNA]</scope>
    <source>
        <strain evidence="1 2">GH3-10</strain>
    </source>
</reference>
<dbReference type="EMBL" id="WUBR01000001">
    <property type="protein sequence ID" value="MWV27408.1"/>
    <property type="molecule type" value="Genomic_DNA"/>
</dbReference>
<gene>
    <name evidence="1" type="ORF">GRF63_05770</name>
</gene>
<name>A0A844XCR6_9SPHN</name>
<dbReference type="AlphaFoldDB" id="A0A844XCR6"/>
<dbReference type="RefSeq" id="WP_160484979.1">
    <property type="nucleotide sequence ID" value="NZ_WUBR01000001.1"/>
</dbReference>
<evidence type="ECO:0000313" key="1">
    <source>
        <dbReference type="EMBL" id="MWV27408.1"/>
    </source>
</evidence>
<organism evidence="1 2">
    <name type="scientific">Aurantiacibacter rhizosphaerae</name>
    <dbReference type="NCBI Taxonomy" id="2691582"/>
    <lineage>
        <taxon>Bacteria</taxon>
        <taxon>Pseudomonadati</taxon>
        <taxon>Pseudomonadota</taxon>
        <taxon>Alphaproteobacteria</taxon>
        <taxon>Sphingomonadales</taxon>
        <taxon>Erythrobacteraceae</taxon>
        <taxon>Aurantiacibacter</taxon>
    </lineage>
</organism>
<proteinExistence type="predicted"/>
<keyword evidence="2" id="KW-1185">Reference proteome</keyword>
<dbReference type="Pfam" id="PF06073">
    <property type="entry name" value="DUF934"/>
    <property type="match status" value="1"/>
</dbReference>
<dbReference type="Proteomes" id="UP000461409">
    <property type="component" value="Unassembled WGS sequence"/>
</dbReference>
<accession>A0A844XCR6</accession>
<dbReference type="InterPro" id="IPR008318">
    <property type="entry name" value="UCP030820"/>
</dbReference>
<protein>
    <submittedName>
        <fullName evidence="1">DUF934 domain-containing protein</fullName>
    </submittedName>
</protein>
<comment type="caution">
    <text evidence="1">The sequence shown here is derived from an EMBL/GenBank/DDBJ whole genome shotgun (WGS) entry which is preliminary data.</text>
</comment>
<evidence type="ECO:0000313" key="2">
    <source>
        <dbReference type="Proteomes" id="UP000461409"/>
    </source>
</evidence>